<dbReference type="EMBL" id="SNRW01000480">
    <property type="protein sequence ID" value="KAA6400901.1"/>
    <property type="molecule type" value="Genomic_DNA"/>
</dbReference>
<dbReference type="Pfam" id="PF00078">
    <property type="entry name" value="RVT_1"/>
    <property type="match status" value="1"/>
</dbReference>
<comment type="caution">
    <text evidence="2">The sequence shown here is derived from an EMBL/GenBank/DDBJ whole genome shotgun (WGS) entry which is preliminary data.</text>
</comment>
<dbReference type="PANTHER" id="PTHR33050:SF7">
    <property type="entry name" value="RIBONUCLEASE H"/>
    <property type="match status" value="1"/>
</dbReference>
<dbReference type="PANTHER" id="PTHR33050">
    <property type="entry name" value="REVERSE TRANSCRIPTASE DOMAIN-CONTAINING PROTEIN"/>
    <property type="match status" value="1"/>
</dbReference>
<dbReference type="InterPro" id="IPR043128">
    <property type="entry name" value="Rev_trsase/Diguanyl_cyclase"/>
</dbReference>
<evidence type="ECO:0000313" key="2">
    <source>
        <dbReference type="EMBL" id="KAA6400901.1"/>
    </source>
</evidence>
<gene>
    <name evidence="2" type="ORF">EZS28_003573</name>
</gene>
<protein>
    <recommendedName>
        <fullName evidence="1">Reverse transcriptase domain-containing protein</fullName>
    </recommendedName>
</protein>
<name>A0A5J4X122_9EUKA</name>
<dbReference type="SUPFAM" id="SSF56672">
    <property type="entry name" value="DNA/RNA polymerases"/>
    <property type="match status" value="1"/>
</dbReference>
<reference evidence="2 3" key="1">
    <citation type="submission" date="2019-03" db="EMBL/GenBank/DDBJ databases">
        <title>Single cell metagenomics reveals metabolic interactions within the superorganism composed of flagellate Streblomastix strix and complex community of Bacteroidetes bacteria on its surface.</title>
        <authorList>
            <person name="Treitli S.C."/>
            <person name="Kolisko M."/>
            <person name="Husnik F."/>
            <person name="Keeling P."/>
            <person name="Hampl V."/>
        </authorList>
    </citation>
    <scope>NUCLEOTIDE SEQUENCE [LARGE SCALE GENOMIC DNA]</scope>
    <source>
        <strain evidence="2">ST1C</strain>
    </source>
</reference>
<feature type="domain" description="Reverse transcriptase" evidence="1">
    <location>
        <begin position="1"/>
        <end position="103"/>
    </location>
</feature>
<accession>A0A5J4X122</accession>
<dbReference type="InterPro" id="IPR052055">
    <property type="entry name" value="Hepadnavirus_pol/RT"/>
</dbReference>
<dbReference type="PROSITE" id="PS50878">
    <property type="entry name" value="RT_POL"/>
    <property type="match status" value="1"/>
</dbReference>
<dbReference type="InterPro" id="IPR043502">
    <property type="entry name" value="DNA/RNA_pol_sf"/>
</dbReference>
<dbReference type="Gene3D" id="3.30.70.270">
    <property type="match status" value="1"/>
</dbReference>
<sequence>MESRIWPGFRYKNKNYRQMAICFGQAVAAQTFTLLIRKVIAQLRPLIRIVAYLDDFLLLFKTKEESETLIIVALQPFTSFGLIMKQQKSKLILGHRFSYLGLD</sequence>
<evidence type="ECO:0000313" key="3">
    <source>
        <dbReference type="Proteomes" id="UP000324800"/>
    </source>
</evidence>
<dbReference type="InterPro" id="IPR000477">
    <property type="entry name" value="RT_dom"/>
</dbReference>
<organism evidence="2 3">
    <name type="scientific">Streblomastix strix</name>
    <dbReference type="NCBI Taxonomy" id="222440"/>
    <lineage>
        <taxon>Eukaryota</taxon>
        <taxon>Metamonada</taxon>
        <taxon>Preaxostyla</taxon>
        <taxon>Oxymonadida</taxon>
        <taxon>Streblomastigidae</taxon>
        <taxon>Streblomastix</taxon>
    </lineage>
</organism>
<evidence type="ECO:0000259" key="1">
    <source>
        <dbReference type="PROSITE" id="PS50878"/>
    </source>
</evidence>
<dbReference type="OrthoDB" id="2897838at2759"/>
<dbReference type="AlphaFoldDB" id="A0A5J4X122"/>
<dbReference type="Proteomes" id="UP000324800">
    <property type="component" value="Unassembled WGS sequence"/>
</dbReference>
<proteinExistence type="predicted"/>